<keyword evidence="7" id="KW-1185">Reference proteome</keyword>
<dbReference type="InterPro" id="IPR015421">
    <property type="entry name" value="PyrdxlP-dep_Trfase_major"/>
</dbReference>
<dbReference type="GO" id="GO:0004375">
    <property type="term" value="F:glycine dehydrogenase (decarboxylating) activity"/>
    <property type="evidence" value="ECO:0007669"/>
    <property type="project" value="UniProtKB-EC"/>
</dbReference>
<dbReference type="GO" id="GO:0009116">
    <property type="term" value="P:nucleoside metabolic process"/>
    <property type="evidence" value="ECO:0007669"/>
    <property type="project" value="InterPro"/>
</dbReference>
<dbReference type="NCBIfam" id="NF001696">
    <property type="entry name" value="PRK00451.1"/>
    <property type="match status" value="1"/>
</dbReference>
<evidence type="ECO:0000256" key="3">
    <source>
        <dbReference type="ARBA" id="ARBA00049026"/>
    </source>
</evidence>
<dbReference type="InterPro" id="IPR020581">
    <property type="entry name" value="GDC_P"/>
</dbReference>
<evidence type="ECO:0000313" key="7">
    <source>
        <dbReference type="Proteomes" id="UP000199476"/>
    </source>
</evidence>
<dbReference type="InterPro" id="IPR015422">
    <property type="entry name" value="PyrdxlP-dep_Trfase_small"/>
</dbReference>
<dbReference type="Pfam" id="PF02347">
    <property type="entry name" value="GDC-P"/>
    <property type="match status" value="1"/>
</dbReference>
<dbReference type="CDD" id="cd00613">
    <property type="entry name" value="GDC-P"/>
    <property type="match status" value="1"/>
</dbReference>
<dbReference type="InterPro" id="IPR049315">
    <property type="entry name" value="GDC-P_N"/>
</dbReference>
<proteinExistence type="inferred from homology"/>
<comment type="catalytic activity">
    <reaction evidence="3 4">
        <text>N(6)-[(R)-lipoyl]-L-lysyl-[glycine-cleavage complex H protein] + glycine + H(+) = N(6)-[(R)-S(8)-aminomethyldihydrolipoyl]-L-lysyl-[glycine-cleavage complex H protein] + CO2</text>
        <dbReference type="Rhea" id="RHEA:24304"/>
        <dbReference type="Rhea" id="RHEA-COMP:10494"/>
        <dbReference type="Rhea" id="RHEA-COMP:10495"/>
        <dbReference type="ChEBI" id="CHEBI:15378"/>
        <dbReference type="ChEBI" id="CHEBI:16526"/>
        <dbReference type="ChEBI" id="CHEBI:57305"/>
        <dbReference type="ChEBI" id="CHEBI:83099"/>
        <dbReference type="ChEBI" id="CHEBI:83143"/>
        <dbReference type="EC" id="1.4.4.2"/>
    </reaction>
</comment>
<accession>A0A1G9Q6I0</accession>
<dbReference type="EC" id="1.4.4.2" evidence="4"/>
<dbReference type="InterPro" id="IPR023010">
    <property type="entry name" value="GcvPA"/>
</dbReference>
<evidence type="ECO:0000313" key="6">
    <source>
        <dbReference type="EMBL" id="SDM05955.1"/>
    </source>
</evidence>
<dbReference type="RefSeq" id="WP_234985567.1">
    <property type="nucleotide sequence ID" value="NZ_FNGO01000015.1"/>
</dbReference>
<dbReference type="GO" id="GO:0019464">
    <property type="term" value="P:glycine decarboxylation via glycine cleavage system"/>
    <property type="evidence" value="ECO:0007669"/>
    <property type="project" value="UniProtKB-UniRule"/>
</dbReference>
<comment type="function">
    <text evidence="1 4">The glycine cleavage system catalyzes the degradation of glycine. The P protein binds the alpha-amino group of glycine through its pyridoxal phosphate cofactor; CO(2) is released and the remaining methylamine moiety is then transferred to the lipoamide cofactor of the H protein.</text>
</comment>
<dbReference type="AlphaFoldDB" id="A0A1G9Q6I0"/>
<name>A0A1G9Q6I0_9FIRM</name>
<dbReference type="PIRSF" id="PIRSF006815">
    <property type="entry name" value="GcvPA"/>
    <property type="match status" value="1"/>
</dbReference>
<evidence type="ECO:0000256" key="1">
    <source>
        <dbReference type="ARBA" id="ARBA00003788"/>
    </source>
</evidence>
<evidence type="ECO:0000256" key="2">
    <source>
        <dbReference type="ARBA" id="ARBA00023002"/>
    </source>
</evidence>
<evidence type="ECO:0000259" key="5">
    <source>
        <dbReference type="Pfam" id="PF02347"/>
    </source>
</evidence>
<gene>
    <name evidence="4" type="primary">gcvPA</name>
    <name evidence="6" type="ORF">SAMN04488692_11546</name>
</gene>
<comment type="subunit">
    <text evidence="4">The glycine cleavage system is composed of four proteins: P, T, L and H. In this organism, the P 'protein' is a heterodimer of two subunits.</text>
</comment>
<evidence type="ECO:0000256" key="4">
    <source>
        <dbReference type="HAMAP-Rule" id="MF_00712"/>
    </source>
</evidence>
<dbReference type="HAMAP" id="MF_00712">
    <property type="entry name" value="GcvPA"/>
    <property type="match status" value="1"/>
</dbReference>
<dbReference type="InterPro" id="IPR015424">
    <property type="entry name" value="PyrdxlP-dep_Trfase"/>
</dbReference>
<protein>
    <recommendedName>
        <fullName evidence="4">Probable glycine dehydrogenase (decarboxylating) subunit 1</fullName>
        <ecNumber evidence="4">1.4.4.2</ecNumber>
    </recommendedName>
    <alternativeName>
        <fullName evidence="4">Glycine cleavage system P-protein subunit 1</fullName>
    </alternativeName>
    <alternativeName>
        <fullName evidence="4">Glycine decarboxylase subunit 1</fullName>
    </alternativeName>
    <alternativeName>
        <fullName evidence="4">Glycine dehydrogenase (aminomethyl-transferring) subunit 1</fullName>
    </alternativeName>
</protein>
<dbReference type="PANTHER" id="PTHR42806">
    <property type="entry name" value="GLYCINE CLEAVAGE SYSTEM P-PROTEIN"/>
    <property type="match status" value="1"/>
</dbReference>
<dbReference type="Gene3D" id="3.90.1150.10">
    <property type="entry name" value="Aspartate Aminotransferase, domain 1"/>
    <property type="match status" value="1"/>
</dbReference>
<dbReference type="SUPFAM" id="SSF53383">
    <property type="entry name" value="PLP-dependent transferases"/>
    <property type="match status" value="1"/>
</dbReference>
<reference evidence="6 7" key="1">
    <citation type="submission" date="2016-10" db="EMBL/GenBank/DDBJ databases">
        <authorList>
            <person name="de Groot N.N."/>
        </authorList>
    </citation>
    <scope>NUCLEOTIDE SEQUENCE [LARGE SCALE GENOMIC DNA]</scope>
    <source>
        <strain evidence="6 7">SLAS-1</strain>
    </source>
</reference>
<dbReference type="PANTHER" id="PTHR42806:SF1">
    <property type="entry name" value="GLYCINE DEHYDROGENASE (DECARBOXYLATING)"/>
    <property type="match status" value="1"/>
</dbReference>
<organism evidence="6 7">
    <name type="scientific">Halarsenatibacter silvermanii</name>
    <dbReference type="NCBI Taxonomy" id="321763"/>
    <lineage>
        <taxon>Bacteria</taxon>
        <taxon>Bacillati</taxon>
        <taxon>Bacillota</taxon>
        <taxon>Clostridia</taxon>
        <taxon>Halanaerobiales</taxon>
        <taxon>Halarsenatibacteraceae</taxon>
        <taxon>Halarsenatibacter</taxon>
    </lineage>
</organism>
<comment type="similarity">
    <text evidence="4">Belongs to the GcvP family. N-terminal subunit subfamily.</text>
</comment>
<dbReference type="EMBL" id="FNGO01000015">
    <property type="protein sequence ID" value="SDM05955.1"/>
    <property type="molecule type" value="Genomic_DNA"/>
</dbReference>
<feature type="domain" description="Glycine cleavage system P-protein N-terminal" evidence="5">
    <location>
        <begin position="5"/>
        <end position="446"/>
    </location>
</feature>
<dbReference type="STRING" id="321763.SAMN04488692_11546"/>
<sequence length="452" mass="50375">MSNISYISNTDREREEMLSAIGAEDVEELFSAIPEEVMLDRPFEIPEGMSEMELVELAQEKAERNLSLGEIDSYLGAGSYDHYLPAIIDHLVLRQEFYTSYTPYQAELSQGTLQTIYEYQSMICELTGMGISNASLLDGGSAVGEAVLMAARFTRSDKVVLSSTVHPAYRRVARTYGYPQDIDFNEIEMHEEEPVVKVDEIIDAVDAETAAVVVQYPNFFGAIEDIEKLNDALEDSDTQLIVVANPIALGMLTPPGELGADIAVGEAQPLGNVVNYGGPYLGYLAIRDDRRLLRKMPGRLSGRTTDDEGNEGFVMTMQTREQHIRRERATSNICTNENLNVVMAAIYMGAMGKQGLQDVADHCYQKTRYLKDQLAELEGVEIVNGDNHFHEFWMKTDKSAAEIEKGMIERGILPGVDLSQFGEVEGLLVNVTEKKYKEDLDNYVSTLEVVLQ</sequence>
<dbReference type="Proteomes" id="UP000199476">
    <property type="component" value="Unassembled WGS sequence"/>
</dbReference>
<keyword evidence="2 4" id="KW-0560">Oxidoreductase</keyword>
<dbReference type="Gene3D" id="3.40.640.10">
    <property type="entry name" value="Type I PLP-dependent aspartate aminotransferase-like (Major domain)"/>
    <property type="match status" value="1"/>
</dbReference>